<feature type="transmembrane region" description="Helical" evidence="11">
    <location>
        <begin position="29"/>
        <end position="47"/>
    </location>
</feature>
<reference evidence="12 13" key="1">
    <citation type="journal article" date="2019" name="Genome Biol. Evol.">
        <title>Insights into the evolution of the New World diploid cottons (Gossypium, subgenus Houzingenia) based on genome sequencing.</title>
        <authorList>
            <person name="Grover C.E."/>
            <person name="Arick M.A. 2nd"/>
            <person name="Thrash A."/>
            <person name="Conover J.L."/>
            <person name="Sanders W.S."/>
            <person name="Peterson D.G."/>
            <person name="Frelichowski J.E."/>
            <person name="Scheffler J.A."/>
            <person name="Scheffler B.E."/>
            <person name="Wendel J.F."/>
        </authorList>
    </citation>
    <scope>NUCLEOTIDE SEQUENCE [LARGE SCALE GENOMIC DNA]</scope>
    <source>
        <strain evidence="12">185</strain>
        <tissue evidence="12">Leaf</tissue>
    </source>
</reference>
<dbReference type="GO" id="GO:0030244">
    <property type="term" value="P:cellulose biosynthetic process"/>
    <property type="evidence" value="ECO:0007669"/>
    <property type="project" value="InterPro"/>
</dbReference>
<dbReference type="Proteomes" id="UP000593577">
    <property type="component" value="Unassembled WGS sequence"/>
</dbReference>
<dbReference type="EMBL" id="JABFAA010000013">
    <property type="protein sequence ID" value="MBA0699731.1"/>
    <property type="molecule type" value="Genomic_DNA"/>
</dbReference>
<dbReference type="GO" id="GO:0071555">
    <property type="term" value="P:cell wall organization"/>
    <property type="evidence" value="ECO:0007669"/>
    <property type="project" value="UniProtKB-KW"/>
</dbReference>
<dbReference type="GO" id="GO:0016760">
    <property type="term" value="F:cellulose synthase (UDP-forming) activity"/>
    <property type="evidence" value="ECO:0007669"/>
    <property type="project" value="InterPro"/>
</dbReference>
<keyword evidence="2" id="KW-0328">Glycosyltransferase</keyword>
<keyword evidence="3" id="KW-0808">Transferase</keyword>
<comment type="function">
    <text evidence="9">Thought to be a Golgi-localized beta-glycan synthase that polymerize the backbones of noncellulosic polysaccharides (hemicelluloses) of plant cell wall.</text>
</comment>
<gene>
    <name evidence="12" type="ORF">Goari_001340</name>
</gene>
<dbReference type="Pfam" id="PF03552">
    <property type="entry name" value="Cellulose_synt"/>
    <property type="match status" value="1"/>
</dbReference>
<evidence type="ECO:0000256" key="1">
    <source>
        <dbReference type="ARBA" id="ARBA00004653"/>
    </source>
</evidence>
<dbReference type="InterPro" id="IPR029044">
    <property type="entry name" value="Nucleotide-diphossugar_trans"/>
</dbReference>
<feature type="transmembrane region" description="Helical" evidence="11">
    <location>
        <begin position="59"/>
        <end position="81"/>
    </location>
</feature>
<evidence type="ECO:0000256" key="11">
    <source>
        <dbReference type="SAM" id="Phobius"/>
    </source>
</evidence>
<dbReference type="Gene3D" id="3.90.550.10">
    <property type="entry name" value="Spore Coat Polysaccharide Biosynthesis Protein SpsA, Chain A"/>
    <property type="match status" value="1"/>
</dbReference>
<keyword evidence="8" id="KW-0961">Cell wall biogenesis/degradation</keyword>
<evidence type="ECO:0008006" key="14">
    <source>
        <dbReference type="Google" id="ProtNLM"/>
    </source>
</evidence>
<keyword evidence="13" id="KW-1185">Reference proteome</keyword>
<evidence type="ECO:0000256" key="5">
    <source>
        <dbReference type="ARBA" id="ARBA00022989"/>
    </source>
</evidence>
<proteinExistence type="predicted"/>
<feature type="binding site" evidence="10">
    <location>
        <position position="119"/>
    </location>
    <ligand>
        <name>UDP-alpha-D-glucose</name>
        <dbReference type="ChEBI" id="CHEBI:58885"/>
    </ligand>
</feature>
<accession>A0A7J8YJK1</accession>
<dbReference type="PANTHER" id="PTHR13301">
    <property type="entry name" value="X-BOX TRANSCRIPTION FACTOR-RELATED"/>
    <property type="match status" value="1"/>
</dbReference>
<protein>
    <recommendedName>
        <fullName evidence="14">Cellulose synthase</fullName>
    </recommendedName>
</protein>
<dbReference type="GO" id="GO:0000139">
    <property type="term" value="C:Golgi membrane"/>
    <property type="evidence" value="ECO:0007669"/>
    <property type="project" value="UniProtKB-SubCell"/>
</dbReference>
<feature type="binding site" evidence="10">
    <location>
        <position position="148"/>
    </location>
    <ligand>
        <name>UDP-alpha-D-glucose</name>
        <dbReference type="ChEBI" id="CHEBI:58885"/>
    </ligand>
</feature>
<feature type="non-terminal residue" evidence="12">
    <location>
        <position position="281"/>
    </location>
</feature>
<evidence type="ECO:0000256" key="10">
    <source>
        <dbReference type="PIRSR" id="PIRSR605150-2"/>
    </source>
</evidence>
<keyword evidence="6" id="KW-0333">Golgi apparatus</keyword>
<evidence type="ECO:0000256" key="8">
    <source>
        <dbReference type="ARBA" id="ARBA00023316"/>
    </source>
</evidence>
<evidence type="ECO:0000313" key="12">
    <source>
        <dbReference type="EMBL" id="MBA0699731.1"/>
    </source>
</evidence>
<dbReference type="AlphaFoldDB" id="A0A7J8YJK1"/>
<evidence type="ECO:0000256" key="9">
    <source>
        <dbReference type="ARBA" id="ARBA00037405"/>
    </source>
</evidence>
<comment type="subcellular location">
    <subcellularLocation>
        <location evidence="1">Golgi apparatus membrane</location>
        <topology evidence="1">Multi-pass membrane protein</topology>
    </subcellularLocation>
</comment>
<dbReference type="InterPro" id="IPR005150">
    <property type="entry name" value="Cellulose_synth"/>
</dbReference>
<keyword evidence="7 11" id="KW-0472">Membrane</keyword>
<evidence type="ECO:0000256" key="4">
    <source>
        <dbReference type="ARBA" id="ARBA00022692"/>
    </source>
</evidence>
<keyword evidence="4 11" id="KW-0812">Transmembrane</keyword>
<evidence type="ECO:0000256" key="2">
    <source>
        <dbReference type="ARBA" id="ARBA00022676"/>
    </source>
</evidence>
<sequence>MEWREGEEKRMGKNGYLPLFETRPARGLVFFRSYAASIFIGICFICFHRVSCFPVTERWVWVGMFVAELWFSFYFFITVIVKWNPVFRSTFKDRLSSRYEEEELPGVDIFVCTADPRLEPPTMVVSTVLSVMAYDYPPHKLSVYLSDDGCSDLTFYALLEASGFAQLWLPFCRKLKVEPTSPEAYFQTTPEPVDDAFMANEWLIIKVKNSGDDEISYYSGEIRYCSGEIKNNYKKTYEDMKIRIESMTRLGKVPADIRKEHKGFDEWDLVDSRHDHPSILQ</sequence>
<organism evidence="12 13">
    <name type="scientific">Gossypium aridum</name>
    <name type="common">American cotton</name>
    <name type="synonym">Erioxylum aridum</name>
    <dbReference type="NCBI Taxonomy" id="34290"/>
    <lineage>
        <taxon>Eukaryota</taxon>
        <taxon>Viridiplantae</taxon>
        <taxon>Streptophyta</taxon>
        <taxon>Embryophyta</taxon>
        <taxon>Tracheophyta</taxon>
        <taxon>Spermatophyta</taxon>
        <taxon>Magnoliopsida</taxon>
        <taxon>eudicotyledons</taxon>
        <taxon>Gunneridae</taxon>
        <taxon>Pentapetalae</taxon>
        <taxon>rosids</taxon>
        <taxon>malvids</taxon>
        <taxon>Malvales</taxon>
        <taxon>Malvaceae</taxon>
        <taxon>Malvoideae</taxon>
        <taxon>Gossypium</taxon>
    </lineage>
</organism>
<keyword evidence="5 11" id="KW-1133">Transmembrane helix</keyword>
<evidence type="ECO:0000256" key="3">
    <source>
        <dbReference type="ARBA" id="ARBA00022679"/>
    </source>
</evidence>
<comment type="caution">
    <text evidence="12">The sequence shown here is derived from an EMBL/GenBank/DDBJ whole genome shotgun (WGS) entry which is preliminary data.</text>
</comment>
<evidence type="ECO:0000256" key="7">
    <source>
        <dbReference type="ARBA" id="ARBA00023136"/>
    </source>
</evidence>
<evidence type="ECO:0000313" key="13">
    <source>
        <dbReference type="Proteomes" id="UP000593577"/>
    </source>
</evidence>
<dbReference type="FunFam" id="3.90.550.10:FF:000138">
    <property type="entry name" value="Cellulose synthase isolog"/>
    <property type="match status" value="1"/>
</dbReference>
<evidence type="ECO:0000256" key="6">
    <source>
        <dbReference type="ARBA" id="ARBA00023034"/>
    </source>
</evidence>
<name>A0A7J8YJK1_GOSAI</name>